<dbReference type="Gene3D" id="3.40.50.2300">
    <property type="match status" value="2"/>
</dbReference>
<dbReference type="InterPro" id="IPR017979">
    <property type="entry name" value="GPCR_3_CS"/>
</dbReference>
<protein>
    <recommendedName>
        <fullName evidence="12">G-protein coupled receptors family 3 profile domain-containing protein</fullName>
    </recommendedName>
</protein>
<keyword evidence="7 11" id="KW-0472">Membrane</keyword>
<organism evidence="13 14">
    <name type="scientific">Callorhinchus milii</name>
    <name type="common">Ghost shark</name>
    <dbReference type="NCBI Taxonomy" id="7868"/>
    <lineage>
        <taxon>Eukaryota</taxon>
        <taxon>Metazoa</taxon>
        <taxon>Chordata</taxon>
        <taxon>Craniata</taxon>
        <taxon>Vertebrata</taxon>
        <taxon>Chondrichthyes</taxon>
        <taxon>Holocephali</taxon>
        <taxon>Chimaeriformes</taxon>
        <taxon>Callorhinchidae</taxon>
        <taxon>Callorhinchus</taxon>
    </lineage>
</organism>
<dbReference type="InterPro" id="IPR000068">
    <property type="entry name" value="GPCR_3_Ca_sens_rcpt-rel"/>
</dbReference>
<comment type="subcellular location">
    <subcellularLocation>
        <location evidence="1">Cell membrane</location>
        <topology evidence="1">Multi-pass membrane protein</topology>
    </subcellularLocation>
</comment>
<dbReference type="FunFam" id="3.40.50.2300:FF:000016">
    <property type="entry name" value="Taste 1 receptor member 2"/>
    <property type="match status" value="1"/>
</dbReference>
<reference evidence="14" key="3">
    <citation type="journal article" date="2014" name="Nature">
        <title>Elephant shark genome provides unique insights into gnathostome evolution.</title>
        <authorList>
            <consortium name="International Elephant Shark Genome Sequencing Consortium"/>
            <person name="Venkatesh B."/>
            <person name="Lee A.P."/>
            <person name="Ravi V."/>
            <person name="Maurya A.K."/>
            <person name="Lian M.M."/>
            <person name="Swann J.B."/>
            <person name="Ohta Y."/>
            <person name="Flajnik M.F."/>
            <person name="Sutoh Y."/>
            <person name="Kasahara M."/>
            <person name="Hoon S."/>
            <person name="Gangu V."/>
            <person name="Roy S.W."/>
            <person name="Irimia M."/>
            <person name="Korzh V."/>
            <person name="Kondrychyn I."/>
            <person name="Lim Z.W."/>
            <person name="Tay B.H."/>
            <person name="Tohari S."/>
            <person name="Kong K.W."/>
            <person name="Ho S."/>
            <person name="Lorente-Galdos B."/>
            <person name="Quilez J."/>
            <person name="Marques-Bonet T."/>
            <person name="Raney B.J."/>
            <person name="Ingham P.W."/>
            <person name="Tay A."/>
            <person name="Hillier L.W."/>
            <person name="Minx P."/>
            <person name="Boehm T."/>
            <person name="Wilson R.K."/>
            <person name="Brenner S."/>
            <person name="Warren W.C."/>
        </authorList>
    </citation>
    <scope>NUCLEOTIDE SEQUENCE [LARGE SCALE GENOMIC DNA]</scope>
</reference>
<proteinExistence type="predicted"/>
<dbReference type="PROSITE" id="PS00981">
    <property type="entry name" value="G_PROTEIN_RECEP_F3_3"/>
    <property type="match status" value="1"/>
</dbReference>
<dbReference type="Pfam" id="PF00003">
    <property type="entry name" value="7tm_3"/>
    <property type="match status" value="1"/>
</dbReference>
<dbReference type="SUPFAM" id="SSF53822">
    <property type="entry name" value="Periplasmic binding protein-like I"/>
    <property type="match status" value="1"/>
</dbReference>
<dbReference type="PANTHER" id="PTHR24061:SF528">
    <property type="entry name" value="C-FAMILY ODORANT RECEPTOR OLFCD2-RELATED"/>
    <property type="match status" value="1"/>
</dbReference>
<dbReference type="InterPro" id="IPR001828">
    <property type="entry name" value="ANF_lig-bd_rcpt"/>
</dbReference>
<evidence type="ECO:0000256" key="11">
    <source>
        <dbReference type="SAM" id="Phobius"/>
    </source>
</evidence>
<accession>A0A4W3HLP3</accession>
<dbReference type="PRINTS" id="PR01535">
    <property type="entry name" value="VOMERONASL2R"/>
</dbReference>
<keyword evidence="6" id="KW-0297">G-protein coupled receptor</keyword>
<dbReference type="Ensembl" id="ENSCMIT00000016340.1">
    <property type="protein sequence ID" value="ENSCMIP00000016012.1"/>
    <property type="gene ID" value="ENSCMIG00000007755.1"/>
</dbReference>
<evidence type="ECO:0000313" key="13">
    <source>
        <dbReference type="Ensembl" id="ENSCMIP00000016012.1"/>
    </source>
</evidence>
<feature type="transmembrane region" description="Helical" evidence="11">
    <location>
        <begin position="633"/>
        <end position="652"/>
    </location>
</feature>
<evidence type="ECO:0000256" key="9">
    <source>
        <dbReference type="ARBA" id="ARBA00023180"/>
    </source>
</evidence>
<dbReference type="InterPro" id="IPR004073">
    <property type="entry name" value="GPCR_3_vmron_rcpt_2"/>
</dbReference>
<dbReference type="GO" id="GO:0004930">
    <property type="term" value="F:G protein-coupled receptor activity"/>
    <property type="evidence" value="ECO:0007669"/>
    <property type="project" value="UniProtKB-KW"/>
</dbReference>
<keyword evidence="8" id="KW-0675">Receptor</keyword>
<evidence type="ECO:0000313" key="14">
    <source>
        <dbReference type="Proteomes" id="UP000314986"/>
    </source>
</evidence>
<sequence>FSNSAMGLPTSTRTLPEDFLLLPSFDFRAFRLAQTMIFAIEEINQNSALLPNVALGYRIYDDCSSSTIATKAALSLINDIEETVSGENCRERSRISALIGGGSSLESIAVTRFISPFNIPLVSYFSTCACLSNRKEFPTFYRTIPSDSYQSKVLAFLVRKFGWNWIGTIRVNNDYGNFGMQTFIDTVHQLGVCIAFSESFYRTDPIERITDIVQTVKRSSTKVVVAFCATREMRILFKELLRQNVTDIQWIGSEAWVTSDTLTSQENTQLLVGTVGTAIRRSGIPGLRDFLLSVHPSRFPDNTLVKEFWETAFKCTLRSESASSQRVTSGSRQCTGKEHLEDLQTAYSYLKIDGPTCNVYKAVYAFAHAFHHMFSCERGKVNFTTLSGDNVYFDVNGDPVGTYDLINWQINSEGKAEMKIIGYYDGSAAPGQEVVLNEKDIIWSGGQTEVRHPLSPCTSCPRGSRKVIQKGQPICCFDCTQCSEDSTDCIRCPWDYWSNRLRDQCLPKATDFLSYTEPVGAALASLALTGLCTTLVVAAVFFQSRHTPIVKANNSELSFLLLFALWLCFLCALAFIGEPSGRTCKLRRGAFSVSFVLCLSCVLVKTVLVLLAFKTTVPNNSVLRWFDATKQRLSVFILTFVQSFICALWLTLSPPFPLKNTEYYEDIIILECAVGSVTAFYWASAYIALLSCVCFLIAFFTRKLPDNFNEAKCITFSMLIHCAVWITYIPVYVSSPGRHSVAVEVFAILMSSFALLVCIFAPKCYIIFPHVSKCVQSTCICVYNQLIMLS</sequence>
<dbReference type="GeneTree" id="ENSGT01050000244874"/>
<reference evidence="13" key="4">
    <citation type="submission" date="2025-08" db="UniProtKB">
        <authorList>
            <consortium name="Ensembl"/>
        </authorList>
    </citation>
    <scope>IDENTIFICATION</scope>
</reference>
<reference evidence="13" key="5">
    <citation type="submission" date="2025-09" db="UniProtKB">
        <authorList>
            <consortium name="Ensembl"/>
        </authorList>
    </citation>
    <scope>IDENTIFICATION</scope>
</reference>
<feature type="transmembrane region" description="Helical" evidence="11">
    <location>
        <begin position="557"/>
        <end position="577"/>
    </location>
</feature>
<feature type="transmembrane region" description="Helical" evidence="11">
    <location>
        <begin position="745"/>
        <end position="768"/>
    </location>
</feature>
<dbReference type="InterPro" id="IPR017978">
    <property type="entry name" value="GPCR_3_C"/>
</dbReference>
<name>A0A4W3HLP3_CALMI</name>
<dbReference type="Gene3D" id="2.10.50.30">
    <property type="entry name" value="GPCR, family 3, nine cysteines domain"/>
    <property type="match status" value="1"/>
</dbReference>
<dbReference type="Pfam" id="PF01094">
    <property type="entry name" value="ANF_receptor"/>
    <property type="match status" value="1"/>
</dbReference>
<dbReference type="PROSITE" id="PS50259">
    <property type="entry name" value="G_PROTEIN_RECEP_F3_4"/>
    <property type="match status" value="1"/>
</dbReference>
<dbReference type="PANTHER" id="PTHR24061">
    <property type="entry name" value="CALCIUM-SENSING RECEPTOR-RELATED"/>
    <property type="match status" value="1"/>
</dbReference>
<keyword evidence="4" id="KW-0732">Signal</keyword>
<evidence type="ECO:0000259" key="12">
    <source>
        <dbReference type="PROSITE" id="PS50259"/>
    </source>
</evidence>
<feature type="transmembrane region" description="Helical" evidence="11">
    <location>
        <begin position="589"/>
        <end position="613"/>
    </location>
</feature>
<dbReference type="CDD" id="cd15283">
    <property type="entry name" value="7tmC_V2R_pheromone"/>
    <property type="match status" value="1"/>
</dbReference>
<evidence type="ECO:0000256" key="6">
    <source>
        <dbReference type="ARBA" id="ARBA00023040"/>
    </source>
</evidence>
<dbReference type="GO" id="GO:0005886">
    <property type="term" value="C:plasma membrane"/>
    <property type="evidence" value="ECO:0007669"/>
    <property type="project" value="UniProtKB-SubCell"/>
</dbReference>
<dbReference type="PRINTS" id="PR00248">
    <property type="entry name" value="GPCRMGR"/>
</dbReference>
<dbReference type="InterPro" id="IPR038550">
    <property type="entry name" value="GPCR_3_9-Cys_sf"/>
</dbReference>
<evidence type="ECO:0000256" key="4">
    <source>
        <dbReference type="ARBA" id="ARBA00022729"/>
    </source>
</evidence>
<evidence type="ECO:0000256" key="10">
    <source>
        <dbReference type="ARBA" id="ARBA00023224"/>
    </source>
</evidence>
<keyword evidence="2" id="KW-1003">Cell membrane</keyword>
<dbReference type="InterPro" id="IPR000337">
    <property type="entry name" value="GPCR_3"/>
</dbReference>
<evidence type="ECO:0000256" key="3">
    <source>
        <dbReference type="ARBA" id="ARBA00022692"/>
    </source>
</evidence>
<evidence type="ECO:0000256" key="1">
    <source>
        <dbReference type="ARBA" id="ARBA00004651"/>
    </source>
</evidence>
<dbReference type="AlphaFoldDB" id="A0A4W3HLP3"/>
<evidence type="ECO:0000256" key="7">
    <source>
        <dbReference type="ARBA" id="ARBA00023136"/>
    </source>
</evidence>
<feature type="transmembrane region" description="Helical" evidence="11">
    <location>
        <begin position="713"/>
        <end position="733"/>
    </location>
</feature>
<evidence type="ECO:0000256" key="8">
    <source>
        <dbReference type="ARBA" id="ARBA00023170"/>
    </source>
</evidence>
<feature type="domain" description="G-protein coupled receptors family 3 profile" evidence="12">
    <location>
        <begin position="519"/>
        <end position="777"/>
    </location>
</feature>
<keyword evidence="5 11" id="KW-1133">Transmembrane helix</keyword>
<evidence type="ECO:0000256" key="2">
    <source>
        <dbReference type="ARBA" id="ARBA00022475"/>
    </source>
</evidence>
<feature type="transmembrane region" description="Helical" evidence="11">
    <location>
        <begin position="519"/>
        <end position="542"/>
    </location>
</feature>
<reference evidence="14" key="2">
    <citation type="journal article" date="2007" name="PLoS Biol.">
        <title>Survey sequencing and comparative analysis of the elephant shark (Callorhinchus milii) genome.</title>
        <authorList>
            <person name="Venkatesh B."/>
            <person name="Kirkness E.F."/>
            <person name="Loh Y.H."/>
            <person name="Halpern A.L."/>
            <person name="Lee A.P."/>
            <person name="Johnson J."/>
            <person name="Dandona N."/>
            <person name="Viswanathan L.D."/>
            <person name="Tay A."/>
            <person name="Venter J.C."/>
            <person name="Strausberg R.L."/>
            <person name="Brenner S."/>
        </authorList>
    </citation>
    <scope>NUCLEOTIDE SEQUENCE [LARGE SCALE GENOMIC DNA]</scope>
</reference>
<dbReference type="Proteomes" id="UP000314986">
    <property type="component" value="Unassembled WGS sequence"/>
</dbReference>
<keyword evidence="3 11" id="KW-0812">Transmembrane</keyword>
<dbReference type="InterPro" id="IPR028082">
    <property type="entry name" value="Peripla_BP_I"/>
</dbReference>
<keyword evidence="10" id="KW-0807">Transducer</keyword>
<feature type="transmembrane region" description="Helical" evidence="11">
    <location>
        <begin position="679"/>
        <end position="701"/>
    </location>
</feature>
<keyword evidence="9" id="KW-0325">Glycoprotein</keyword>
<keyword evidence="14" id="KW-1185">Reference proteome</keyword>
<reference evidence="14" key="1">
    <citation type="journal article" date="2006" name="Science">
        <title>Ancient noncoding elements conserved in the human genome.</title>
        <authorList>
            <person name="Venkatesh B."/>
            <person name="Kirkness E.F."/>
            <person name="Loh Y.H."/>
            <person name="Halpern A.L."/>
            <person name="Lee A.P."/>
            <person name="Johnson J."/>
            <person name="Dandona N."/>
            <person name="Viswanathan L.D."/>
            <person name="Tay A."/>
            <person name="Venter J.C."/>
            <person name="Strausberg R.L."/>
            <person name="Brenner S."/>
        </authorList>
    </citation>
    <scope>NUCLEOTIDE SEQUENCE [LARGE SCALE GENOMIC DNA]</scope>
</reference>
<evidence type="ECO:0000256" key="5">
    <source>
        <dbReference type="ARBA" id="ARBA00022989"/>
    </source>
</evidence>